<name>E1Z8M6_CHLVA</name>
<evidence type="ECO:0000313" key="5">
    <source>
        <dbReference type="Proteomes" id="UP000008141"/>
    </source>
</evidence>
<feature type="compositionally biased region" description="Low complexity" evidence="1">
    <location>
        <begin position="580"/>
        <end position="598"/>
    </location>
</feature>
<evidence type="ECO:0000313" key="4">
    <source>
        <dbReference type="EMBL" id="EFN57364.1"/>
    </source>
</evidence>
<dbReference type="OrthoDB" id="515831at2759"/>
<feature type="compositionally biased region" description="Gly residues" evidence="1">
    <location>
        <begin position="384"/>
        <end position="400"/>
    </location>
</feature>
<keyword evidence="2" id="KW-0472">Membrane</keyword>
<dbReference type="RefSeq" id="XP_005849466.1">
    <property type="nucleotide sequence ID" value="XM_005849404.1"/>
</dbReference>
<dbReference type="AlphaFoldDB" id="E1Z8M6"/>
<gene>
    <name evidence="4" type="ORF">CHLNCDRAFT_142743</name>
</gene>
<keyword evidence="5" id="KW-1185">Reference proteome</keyword>
<dbReference type="EMBL" id="GL433839">
    <property type="protein sequence ID" value="EFN57364.1"/>
    <property type="molecule type" value="Genomic_DNA"/>
</dbReference>
<reference evidence="4 5" key="1">
    <citation type="journal article" date="2010" name="Plant Cell">
        <title>The Chlorella variabilis NC64A genome reveals adaptation to photosymbiosis, coevolution with viruses, and cryptic sex.</title>
        <authorList>
            <person name="Blanc G."/>
            <person name="Duncan G."/>
            <person name="Agarkova I."/>
            <person name="Borodovsky M."/>
            <person name="Gurnon J."/>
            <person name="Kuo A."/>
            <person name="Lindquist E."/>
            <person name="Lucas S."/>
            <person name="Pangilinan J."/>
            <person name="Polle J."/>
            <person name="Salamov A."/>
            <person name="Terry A."/>
            <person name="Yamada T."/>
            <person name="Dunigan D.D."/>
            <person name="Grigoriev I.V."/>
            <person name="Claverie J.M."/>
            <person name="Van Etten J.L."/>
        </authorList>
    </citation>
    <scope>NUCLEOTIDE SEQUENCE [LARGE SCALE GENOMIC DNA]</scope>
    <source>
        <strain evidence="4 5">NC64A</strain>
    </source>
</reference>
<feature type="region of interest" description="Disordered" evidence="1">
    <location>
        <begin position="245"/>
        <end position="287"/>
    </location>
</feature>
<dbReference type="InParanoid" id="E1Z8M6"/>
<dbReference type="STRING" id="554065.E1Z8M6"/>
<feature type="signal peptide" evidence="3">
    <location>
        <begin position="1"/>
        <end position="23"/>
    </location>
</feature>
<feature type="transmembrane region" description="Helical" evidence="2">
    <location>
        <begin position="743"/>
        <end position="765"/>
    </location>
</feature>
<keyword evidence="2" id="KW-1133">Transmembrane helix</keyword>
<organism evidence="5">
    <name type="scientific">Chlorella variabilis</name>
    <name type="common">Green alga</name>
    <dbReference type="NCBI Taxonomy" id="554065"/>
    <lineage>
        <taxon>Eukaryota</taxon>
        <taxon>Viridiplantae</taxon>
        <taxon>Chlorophyta</taxon>
        <taxon>core chlorophytes</taxon>
        <taxon>Trebouxiophyceae</taxon>
        <taxon>Chlorellales</taxon>
        <taxon>Chlorellaceae</taxon>
        <taxon>Chlorella clade</taxon>
        <taxon>Chlorella</taxon>
    </lineage>
</organism>
<feature type="compositionally biased region" description="Low complexity" evidence="1">
    <location>
        <begin position="552"/>
        <end position="572"/>
    </location>
</feature>
<feature type="region of interest" description="Disordered" evidence="1">
    <location>
        <begin position="308"/>
        <end position="660"/>
    </location>
</feature>
<evidence type="ECO:0000256" key="3">
    <source>
        <dbReference type="SAM" id="SignalP"/>
    </source>
</evidence>
<evidence type="ECO:0000256" key="1">
    <source>
        <dbReference type="SAM" id="MobiDB-lite"/>
    </source>
</evidence>
<accession>E1Z8M6</accession>
<dbReference type="Proteomes" id="UP000008141">
    <property type="component" value="Unassembled WGS sequence"/>
</dbReference>
<feature type="compositionally biased region" description="Pro residues" evidence="1">
    <location>
        <begin position="432"/>
        <end position="441"/>
    </location>
</feature>
<evidence type="ECO:0000256" key="2">
    <source>
        <dbReference type="SAM" id="Phobius"/>
    </source>
</evidence>
<dbReference type="KEGG" id="cvr:CHLNCDRAFT_142743"/>
<keyword evidence="2" id="KW-0812">Transmembrane</keyword>
<feature type="compositionally biased region" description="Gly residues" evidence="1">
    <location>
        <begin position="265"/>
        <end position="283"/>
    </location>
</feature>
<feature type="transmembrane region" description="Helical" evidence="2">
    <location>
        <begin position="678"/>
        <end position="697"/>
    </location>
</feature>
<protein>
    <submittedName>
        <fullName evidence="4">Uncharacterized protein</fullName>
    </submittedName>
</protein>
<keyword evidence="3" id="KW-0732">Signal</keyword>
<feature type="compositionally biased region" description="Low complexity" evidence="1">
    <location>
        <begin position="335"/>
        <end position="348"/>
    </location>
</feature>
<feature type="compositionally biased region" description="Low complexity" evidence="1">
    <location>
        <begin position="459"/>
        <end position="545"/>
    </location>
</feature>
<feature type="compositionally biased region" description="Low complexity" evidence="1">
    <location>
        <begin position="246"/>
        <end position="264"/>
    </location>
</feature>
<proteinExistence type="predicted"/>
<sequence length="793" mass="80401">MPWHPQLAPLLLVLALCASPAVAVASVAIPAGELGSPDYQNNKRKLFEQNSTQSTQSSEAATFEVAITCDQPGPTTHSALPLWTVDFGRALEQPNPLSLFRVSGVYRVDVVYQQSEGLLYVLGFVATRDDDVELSITIPAGAASDDAGALNAEASAAITYQPPPSGVGMGPVGRPNFAQTFYYSGTLPISNMPQNYRAVSNTFGWTSLTTAPAVGGAASAPSPDALSQAEDNLYSKQRFPYPPVVVVPVSGGDDDGAANGTSSASGGGGSGEDGTAGGGGSGDGLPERAVLVPISAIEGQLGGAGNIFDGPLPADASSQLPDAQATAGGDGGDDGTSAPTDGAAAADGSSGGAGAGSQPGSQEAGDTQQDGDALQQSSAEEQEGGAGETEGGVGGDGSGQGEAQEEGQEGGGGQGQQPNPFDPEQVDDPAYQNPPPEPDLPPAQQQQQVEEQQREQEQEQQGQTPTPEGQTPTPEGQGQTPTPDGMTPTPDGQTPTPDGQTPTPDGQTPTPDWQTPTPDGQTPTPDGQTPTPDWQTPDGQTLTPDGQPPTPDGQTPTPDGQTPTPDGQTPTPEGEPPTPEGQTPTPEGQTPTPDGSGSPSPPPPENDGSANPTAPSPPPPNNDVSNPSGPSPPPPTKLGGVNPTTPSPPPPDGGDQHAGSGVLVPASYVWSETLVQTLQTFGILLSVTKMVLFALIINSVGSVNSVPQLAAEMVASLCDLAVFVCGIILIAKPAWTADQRQNMGIAMLVIQAAGFLIFISVRLLLAMRTLVLTALPLLGGMFRGRRRRSGAPS</sequence>
<dbReference type="eggNOG" id="KOG4725">
    <property type="taxonomic scope" value="Eukaryota"/>
</dbReference>
<feature type="transmembrane region" description="Helical" evidence="2">
    <location>
        <begin position="709"/>
        <end position="731"/>
    </location>
</feature>
<dbReference type="GeneID" id="17357104"/>
<feature type="chain" id="PRO_5003156222" evidence="3">
    <location>
        <begin position="24"/>
        <end position="793"/>
    </location>
</feature>